<proteinExistence type="predicted"/>
<gene>
    <name evidence="1" type="ORF">J1899_11265</name>
</gene>
<name>A0ABX8F920_9BACI</name>
<dbReference type="EMBL" id="CP071709">
    <property type="protein sequence ID" value="QVY59652.1"/>
    <property type="molecule type" value="Genomic_DNA"/>
</dbReference>
<organism evidence="1 2">
    <name type="scientific">Cytobacillus gottheilii</name>
    <dbReference type="NCBI Taxonomy" id="859144"/>
    <lineage>
        <taxon>Bacteria</taxon>
        <taxon>Bacillati</taxon>
        <taxon>Bacillota</taxon>
        <taxon>Bacilli</taxon>
        <taxon>Bacillales</taxon>
        <taxon>Bacillaceae</taxon>
        <taxon>Cytobacillus</taxon>
    </lineage>
</organism>
<evidence type="ECO:0000313" key="1">
    <source>
        <dbReference type="EMBL" id="QVY59652.1"/>
    </source>
</evidence>
<accession>A0ABX8F920</accession>
<dbReference type="Proteomes" id="UP000679247">
    <property type="component" value="Chromosome"/>
</dbReference>
<protein>
    <submittedName>
        <fullName evidence="1">DUF2642 domain-containing protein</fullName>
    </submittedName>
</protein>
<reference evidence="1 2" key="1">
    <citation type="submission" date="2021-03" db="EMBL/GenBank/DDBJ databases">
        <title>The first data on the complete genome of the tetrodotoxin-producing bacterium.</title>
        <authorList>
            <person name="Melnikova D.I."/>
            <person name="Nijland R."/>
            <person name="Magarlamov T.Y."/>
        </authorList>
    </citation>
    <scope>NUCLEOTIDE SEQUENCE [LARGE SCALE GENOMIC DNA]</scope>
    <source>
        <strain evidence="1 2">1839</strain>
    </source>
</reference>
<evidence type="ECO:0000313" key="2">
    <source>
        <dbReference type="Proteomes" id="UP000679247"/>
    </source>
</evidence>
<dbReference type="RefSeq" id="WP_214473717.1">
    <property type="nucleotide sequence ID" value="NZ_CP071709.1"/>
</dbReference>
<keyword evidence="2" id="KW-1185">Reference proteome</keyword>
<sequence>MRLNVANITAIPSQFGLGFVTNLLNTILNVVNPANPDNPPSSPGFVRELEDLIGRQVLVNTAGGPVTGLLVLVRADYAVLNAGTSFVLVPFARLQGITAID</sequence>